<evidence type="ECO:0000256" key="1">
    <source>
        <dbReference type="SAM" id="MobiDB-lite"/>
    </source>
</evidence>
<feature type="compositionally biased region" description="Low complexity" evidence="1">
    <location>
        <begin position="77"/>
        <end position="93"/>
    </location>
</feature>
<feature type="region of interest" description="Disordered" evidence="1">
    <location>
        <begin position="16"/>
        <end position="164"/>
    </location>
</feature>
<dbReference type="AlphaFoldDB" id="A0A167GZ95"/>
<name>A0A167GZ95_CALVF</name>
<proteinExistence type="predicted"/>
<feature type="compositionally biased region" description="Low complexity" evidence="1">
    <location>
        <begin position="54"/>
        <end position="63"/>
    </location>
</feature>
<sequence length="164" mass="17895">MPSKLKSLLAYLLRRDEPPSLSEKELPHSAPPPAQNEKPAVLPRPTHARKPSHSSELSLSHLHPIPIVLKAFRRQSSDSTATGTSRSASSQRALHLQVVVQKPNAKPPSPVARQHTAQVQSPRSSPASEELYLHPHAVLSPSPLSPRSSRLSRAPRPPSRTSVF</sequence>
<evidence type="ECO:0000313" key="3">
    <source>
        <dbReference type="Proteomes" id="UP000076738"/>
    </source>
</evidence>
<keyword evidence="3" id="KW-1185">Reference proteome</keyword>
<feature type="compositionally biased region" description="Low complexity" evidence="1">
    <location>
        <begin position="139"/>
        <end position="154"/>
    </location>
</feature>
<evidence type="ECO:0000313" key="2">
    <source>
        <dbReference type="EMBL" id="KZO91063.1"/>
    </source>
</evidence>
<organism evidence="2 3">
    <name type="scientific">Calocera viscosa (strain TUFC12733)</name>
    <dbReference type="NCBI Taxonomy" id="1330018"/>
    <lineage>
        <taxon>Eukaryota</taxon>
        <taxon>Fungi</taxon>
        <taxon>Dikarya</taxon>
        <taxon>Basidiomycota</taxon>
        <taxon>Agaricomycotina</taxon>
        <taxon>Dacrymycetes</taxon>
        <taxon>Dacrymycetales</taxon>
        <taxon>Dacrymycetaceae</taxon>
        <taxon>Calocera</taxon>
    </lineage>
</organism>
<feature type="non-terminal residue" evidence="2">
    <location>
        <position position="164"/>
    </location>
</feature>
<dbReference type="EMBL" id="KV417329">
    <property type="protein sequence ID" value="KZO91063.1"/>
    <property type="molecule type" value="Genomic_DNA"/>
</dbReference>
<reference evidence="2 3" key="1">
    <citation type="journal article" date="2016" name="Mol. Biol. Evol.">
        <title>Comparative Genomics of Early-Diverging Mushroom-Forming Fungi Provides Insights into the Origins of Lignocellulose Decay Capabilities.</title>
        <authorList>
            <person name="Nagy L.G."/>
            <person name="Riley R."/>
            <person name="Tritt A."/>
            <person name="Adam C."/>
            <person name="Daum C."/>
            <person name="Floudas D."/>
            <person name="Sun H."/>
            <person name="Yadav J.S."/>
            <person name="Pangilinan J."/>
            <person name="Larsson K.H."/>
            <person name="Matsuura K."/>
            <person name="Barry K."/>
            <person name="Labutti K."/>
            <person name="Kuo R."/>
            <person name="Ohm R.A."/>
            <person name="Bhattacharya S.S."/>
            <person name="Shirouzu T."/>
            <person name="Yoshinaga Y."/>
            <person name="Martin F.M."/>
            <person name="Grigoriev I.V."/>
            <person name="Hibbett D.S."/>
        </authorList>
    </citation>
    <scope>NUCLEOTIDE SEQUENCE [LARGE SCALE GENOMIC DNA]</scope>
    <source>
        <strain evidence="2 3">TUFC12733</strain>
    </source>
</reference>
<protein>
    <submittedName>
        <fullName evidence="2">Uncharacterized protein</fullName>
    </submittedName>
</protein>
<feature type="compositionally biased region" description="Polar residues" evidence="1">
    <location>
        <begin position="115"/>
        <end position="127"/>
    </location>
</feature>
<dbReference type="Proteomes" id="UP000076738">
    <property type="component" value="Unassembled WGS sequence"/>
</dbReference>
<feature type="compositionally biased region" description="Basic and acidic residues" evidence="1">
    <location>
        <begin position="16"/>
        <end position="27"/>
    </location>
</feature>
<accession>A0A167GZ95</accession>
<gene>
    <name evidence="2" type="ORF">CALVIDRAFT_602486</name>
</gene>